<dbReference type="Gene3D" id="3.90.550.10">
    <property type="entry name" value="Spore Coat Polysaccharide Biosynthesis Protein SpsA, Chain A"/>
    <property type="match status" value="1"/>
</dbReference>
<dbReference type="Gene3D" id="3.40.50.720">
    <property type="entry name" value="NAD(P)-binding Rossmann-like Domain"/>
    <property type="match status" value="1"/>
</dbReference>
<gene>
    <name evidence="4" type="ORF">METZ01_LOCUS35306</name>
</gene>
<keyword evidence="1" id="KW-0812">Transmembrane</keyword>
<sequence length="691" mass="77375">MNLTVSVIIVNYNVKDYLANCLNSIQNSNYGGHVEIIVIDNSSYDGSAAMVRERFPAVRLIENDSNMGFANGVNSGLKAATGDFILLLNPDTVIEEKTLSVLTDYMNSHSEVGICGPKILNADGSLQLACKRSFPMPWVALPKLLGLSRLFPRGKWTGRYNLTYLDPDQHHSVEAVSGSFMIIRREVLEAVGELDERFFMFGEDLDYCYRTIQAGYEIHYVPDTQIIHYKGESVKSAPYDSVGWFYDAMDLFVNKHFSKTASLLTRTALKTGITVRKVSTLLSSSLAQVLPVILDVCMVGLAFMIAIPARFGSLSPAIDAYFPVVATYAVFWVAVGGLFQIYSRFVLAYNRAMLSSILGFLLSVAFTYFFKQIAYSRAVLLGASLLITLFIPGWRLVAHIIKSRGFLRKVTVGHSPIFSRPAVIVGAGDEGLRIAHRISRRPDTGIYIVGFVDPRPQDISTLSSGEGTTASMVGSTDDLDSIVKAHGIRELIFTSDRLDNESIVAMMDKTKHLRLTYRVVPRERDILLGKASVEDVSDFPFVSIEYTLYHRLNVVSKRIFDVVFSGIMLALFSPFFLVLLLRYTQWEKTEFWGREGSRFTAWMTPARNRFFRELPMLLKILSGEMSFVGSAMIPTTVGGTHLICKPGFTGLDRIRKLHVDSDERAVYDHYYVQHQSMAFDVEILIRSVFAL</sequence>
<evidence type="ECO:0000256" key="1">
    <source>
        <dbReference type="SAM" id="Phobius"/>
    </source>
</evidence>
<dbReference type="PANTHER" id="PTHR43179:SF7">
    <property type="entry name" value="RHAMNOSYLTRANSFERASE WBBL"/>
    <property type="match status" value="1"/>
</dbReference>
<dbReference type="InterPro" id="IPR001173">
    <property type="entry name" value="Glyco_trans_2-like"/>
</dbReference>
<feature type="transmembrane region" description="Helical" evidence="1">
    <location>
        <begin position="286"/>
        <end position="308"/>
    </location>
</feature>
<dbReference type="InterPro" id="IPR029044">
    <property type="entry name" value="Nucleotide-diphossugar_trans"/>
</dbReference>
<feature type="domain" description="Bacterial sugar transferase" evidence="3">
    <location>
        <begin position="594"/>
        <end position="690"/>
    </location>
</feature>
<feature type="transmembrane region" description="Helical" evidence="1">
    <location>
        <begin position="320"/>
        <end position="339"/>
    </location>
</feature>
<feature type="transmembrane region" description="Helical" evidence="1">
    <location>
        <begin position="559"/>
        <end position="581"/>
    </location>
</feature>
<feature type="domain" description="Glycosyltransferase 2-like" evidence="2">
    <location>
        <begin position="6"/>
        <end position="191"/>
    </location>
</feature>
<dbReference type="PANTHER" id="PTHR43179">
    <property type="entry name" value="RHAMNOSYLTRANSFERASE WBBL"/>
    <property type="match status" value="1"/>
</dbReference>
<reference evidence="4" key="1">
    <citation type="submission" date="2018-05" db="EMBL/GenBank/DDBJ databases">
        <authorList>
            <person name="Lanie J.A."/>
            <person name="Ng W.-L."/>
            <person name="Kazmierczak K.M."/>
            <person name="Andrzejewski T.M."/>
            <person name="Davidsen T.M."/>
            <person name="Wayne K.J."/>
            <person name="Tettelin H."/>
            <person name="Glass J.I."/>
            <person name="Rusch D."/>
            <person name="Podicherti R."/>
            <person name="Tsui H.-C.T."/>
            <person name="Winkler M.E."/>
        </authorList>
    </citation>
    <scope>NUCLEOTIDE SEQUENCE</scope>
</reference>
<proteinExistence type="predicted"/>
<accession>A0A381QSU0</accession>
<protein>
    <submittedName>
        <fullName evidence="4">Uncharacterized protein</fullName>
    </submittedName>
</protein>
<name>A0A381QSU0_9ZZZZ</name>
<keyword evidence="1" id="KW-0472">Membrane</keyword>
<evidence type="ECO:0000259" key="2">
    <source>
        <dbReference type="Pfam" id="PF00535"/>
    </source>
</evidence>
<feature type="transmembrane region" description="Helical" evidence="1">
    <location>
        <begin position="376"/>
        <end position="398"/>
    </location>
</feature>
<dbReference type="Pfam" id="PF02397">
    <property type="entry name" value="Bac_transf"/>
    <property type="match status" value="1"/>
</dbReference>
<keyword evidence="1" id="KW-1133">Transmembrane helix</keyword>
<feature type="transmembrane region" description="Helical" evidence="1">
    <location>
        <begin position="351"/>
        <end position="370"/>
    </location>
</feature>
<dbReference type="EMBL" id="UINC01001507">
    <property type="protein sequence ID" value="SUZ82452.1"/>
    <property type="molecule type" value="Genomic_DNA"/>
</dbReference>
<organism evidence="4">
    <name type="scientific">marine metagenome</name>
    <dbReference type="NCBI Taxonomy" id="408172"/>
    <lineage>
        <taxon>unclassified sequences</taxon>
        <taxon>metagenomes</taxon>
        <taxon>ecological metagenomes</taxon>
    </lineage>
</organism>
<dbReference type="AlphaFoldDB" id="A0A381QSU0"/>
<evidence type="ECO:0000259" key="3">
    <source>
        <dbReference type="Pfam" id="PF02397"/>
    </source>
</evidence>
<evidence type="ECO:0000313" key="4">
    <source>
        <dbReference type="EMBL" id="SUZ82452.1"/>
    </source>
</evidence>
<dbReference type="Pfam" id="PF13727">
    <property type="entry name" value="CoA_binding_3"/>
    <property type="match status" value="1"/>
</dbReference>
<dbReference type="InterPro" id="IPR003362">
    <property type="entry name" value="Bact_transf"/>
</dbReference>
<dbReference type="CDD" id="cd04186">
    <property type="entry name" value="GT_2_like_c"/>
    <property type="match status" value="1"/>
</dbReference>
<dbReference type="Pfam" id="PF00535">
    <property type="entry name" value="Glycos_transf_2"/>
    <property type="match status" value="1"/>
</dbReference>
<dbReference type="SUPFAM" id="SSF53448">
    <property type="entry name" value="Nucleotide-diphospho-sugar transferases"/>
    <property type="match status" value="1"/>
</dbReference>